<accession>A0ABU2FB20</accession>
<feature type="transmembrane region" description="Helical" evidence="1">
    <location>
        <begin position="27"/>
        <end position="52"/>
    </location>
</feature>
<feature type="domain" description="DUF5658" evidence="2">
    <location>
        <begin position="32"/>
        <end position="116"/>
    </location>
</feature>
<feature type="transmembrane region" description="Helical" evidence="1">
    <location>
        <begin position="58"/>
        <end position="89"/>
    </location>
</feature>
<evidence type="ECO:0000313" key="4">
    <source>
        <dbReference type="Proteomes" id="UP001259659"/>
    </source>
</evidence>
<proteinExistence type="predicted"/>
<reference evidence="3 4" key="1">
    <citation type="submission" date="2022-06" db="EMBL/GenBank/DDBJ databases">
        <title>Haloarcula sp. a new haloarchaeum isolate from saline soil.</title>
        <authorList>
            <person name="Strakova D."/>
            <person name="Galisteo C."/>
            <person name="Sanchez-Porro C."/>
            <person name="Ventosa A."/>
        </authorList>
    </citation>
    <scope>NUCLEOTIDE SEQUENCE [LARGE SCALE GENOMIC DNA]</scope>
    <source>
        <strain evidence="3 4">S1CR25-12</strain>
    </source>
</reference>
<sequence>MALVSTAEADDALLTVRRERRMTRTHLVLWAVILATTVADILLTMVGLAAGYREGNAVVAALLAEFGLVGLWLVKFGAMVWLVCGWLLLDDRNAAVFLALFGAVTGAAVVSNALLLFA</sequence>
<feature type="transmembrane region" description="Helical" evidence="1">
    <location>
        <begin position="96"/>
        <end position="117"/>
    </location>
</feature>
<name>A0ABU2FB20_9EURY</name>
<evidence type="ECO:0000256" key="1">
    <source>
        <dbReference type="SAM" id="Phobius"/>
    </source>
</evidence>
<dbReference type="Pfam" id="PF18902">
    <property type="entry name" value="DUF5658"/>
    <property type="match status" value="1"/>
</dbReference>
<gene>
    <name evidence="3" type="ORF">NDI56_06875</name>
</gene>
<dbReference type="Proteomes" id="UP001259659">
    <property type="component" value="Unassembled WGS sequence"/>
</dbReference>
<comment type="caution">
    <text evidence="3">The sequence shown here is derived from an EMBL/GenBank/DDBJ whole genome shotgun (WGS) entry which is preliminary data.</text>
</comment>
<dbReference type="InterPro" id="IPR043717">
    <property type="entry name" value="DUF5658"/>
</dbReference>
<keyword evidence="1" id="KW-1133">Transmembrane helix</keyword>
<protein>
    <submittedName>
        <fullName evidence="3">DUF5658 family protein</fullName>
    </submittedName>
</protein>
<keyword evidence="4" id="KW-1185">Reference proteome</keyword>
<evidence type="ECO:0000313" key="3">
    <source>
        <dbReference type="EMBL" id="MDS0259113.1"/>
    </source>
</evidence>
<evidence type="ECO:0000259" key="2">
    <source>
        <dbReference type="Pfam" id="PF18902"/>
    </source>
</evidence>
<dbReference type="RefSeq" id="WP_310918702.1">
    <property type="nucleotide sequence ID" value="NZ_JAMQON010000001.1"/>
</dbReference>
<keyword evidence="1" id="KW-0472">Membrane</keyword>
<keyword evidence="1" id="KW-0812">Transmembrane</keyword>
<organism evidence="3 4">
    <name type="scientific">Haloarcula saliterrae</name>
    <dbReference type="NCBI Taxonomy" id="2950534"/>
    <lineage>
        <taxon>Archaea</taxon>
        <taxon>Methanobacteriati</taxon>
        <taxon>Methanobacteriota</taxon>
        <taxon>Stenosarchaea group</taxon>
        <taxon>Halobacteria</taxon>
        <taxon>Halobacteriales</taxon>
        <taxon>Haloarculaceae</taxon>
        <taxon>Haloarcula</taxon>
    </lineage>
</organism>
<dbReference type="EMBL" id="JAMQON010000001">
    <property type="protein sequence ID" value="MDS0259113.1"/>
    <property type="molecule type" value="Genomic_DNA"/>
</dbReference>